<organism evidence="2 3">
    <name type="scientific">Cellvibrio fontiphilus</name>
    <dbReference type="NCBI Taxonomy" id="1815559"/>
    <lineage>
        <taxon>Bacteria</taxon>
        <taxon>Pseudomonadati</taxon>
        <taxon>Pseudomonadota</taxon>
        <taxon>Gammaproteobacteria</taxon>
        <taxon>Cellvibrionales</taxon>
        <taxon>Cellvibrionaceae</taxon>
        <taxon>Cellvibrio</taxon>
    </lineage>
</organism>
<keyword evidence="1" id="KW-0472">Membrane</keyword>
<dbReference type="InterPro" id="IPR031982">
    <property type="entry name" value="PilE-like"/>
</dbReference>
<gene>
    <name evidence="2" type="ORF">ACFODX_02015</name>
</gene>
<dbReference type="PANTHER" id="PTHR30093">
    <property type="entry name" value="GENERAL SECRETION PATHWAY PROTEIN G"/>
    <property type="match status" value="1"/>
</dbReference>
<dbReference type="PANTHER" id="PTHR30093:SF47">
    <property type="entry name" value="TYPE IV PILUS NON-CORE MINOR PILIN PILE"/>
    <property type="match status" value="1"/>
</dbReference>
<keyword evidence="3" id="KW-1185">Reference proteome</keyword>
<dbReference type="PROSITE" id="PS00409">
    <property type="entry name" value="PROKAR_NTER_METHYL"/>
    <property type="match status" value="1"/>
</dbReference>
<dbReference type="InterPro" id="IPR012902">
    <property type="entry name" value="N_methyl_site"/>
</dbReference>
<protein>
    <submittedName>
        <fullName evidence="2">Type IV pilin protein</fullName>
    </submittedName>
</protein>
<dbReference type="Pfam" id="PF16732">
    <property type="entry name" value="ComP_DUS"/>
    <property type="match status" value="1"/>
</dbReference>
<sequence length="149" mass="16004">MNKVARGFTLIELMIGVAIIGILAGIAYPAYLKQVQKSNRSDAKVALNEAAQRLQRCFTAHGKYDTADGVCAVVDSLQDADGILSTEGFYQVKIADAADLDSATYKLTATPVAGGRQDNDDECDSFTLNQLGVREAFDSSDADNTDNCW</sequence>
<comment type="caution">
    <text evidence="2">The sequence shown here is derived from an EMBL/GenBank/DDBJ whole genome shotgun (WGS) entry which is preliminary data.</text>
</comment>
<dbReference type="Pfam" id="PF07963">
    <property type="entry name" value="N_methyl"/>
    <property type="match status" value="1"/>
</dbReference>
<proteinExistence type="predicted"/>
<feature type="transmembrane region" description="Helical" evidence="1">
    <location>
        <begin position="7"/>
        <end position="31"/>
    </location>
</feature>
<evidence type="ECO:0000313" key="2">
    <source>
        <dbReference type="EMBL" id="MFC3114313.1"/>
    </source>
</evidence>
<reference evidence="3" key="1">
    <citation type="journal article" date="2019" name="Int. J. Syst. Evol. Microbiol.">
        <title>The Global Catalogue of Microorganisms (GCM) 10K type strain sequencing project: providing services to taxonomists for standard genome sequencing and annotation.</title>
        <authorList>
            <consortium name="The Broad Institute Genomics Platform"/>
            <consortium name="The Broad Institute Genome Sequencing Center for Infectious Disease"/>
            <person name="Wu L."/>
            <person name="Ma J."/>
        </authorList>
    </citation>
    <scope>NUCLEOTIDE SEQUENCE [LARGE SCALE GENOMIC DNA]</scope>
    <source>
        <strain evidence="3">KCTC 52237</strain>
    </source>
</reference>
<keyword evidence="1" id="KW-1133">Transmembrane helix</keyword>
<dbReference type="SUPFAM" id="SSF54523">
    <property type="entry name" value="Pili subunits"/>
    <property type="match status" value="1"/>
</dbReference>
<name>A0ABV7FC46_9GAMM</name>
<evidence type="ECO:0000313" key="3">
    <source>
        <dbReference type="Proteomes" id="UP001595555"/>
    </source>
</evidence>
<accession>A0ABV7FC46</accession>
<dbReference type="Proteomes" id="UP001595555">
    <property type="component" value="Unassembled WGS sequence"/>
</dbReference>
<dbReference type="Gene3D" id="3.30.700.10">
    <property type="entry name" value="Glycoprotein, Type 4 Pilin"/>
    <property type="match status" value="1"/>
</dbReference>
<keyword evidence="1" id="KW-0812">Transmembrane</keyword>
<evidence type="ECO:0000256" key="1">
    <source>
        <dbReference type="SAM" id="Phobius"/>
    </source>
</evidence>
<dbReference type="NCBIfam" id="TIGR02532">
    <property type="entry name" value="IV_pilin_GFxxxE"/>
    <property type="match status" value="1"/>
</dbReference>
<dbReference type="RefSeq" id="WP_324256830.1">
    <property type="nucleotide sequence ID" value="NZ_JAYKTU010000001.1"/>
</dbReference>
<dbReference type="EMBL" id="JBHRTF010000002">
    <property type="protein sequence ID" value="MFC3114313.1"/>
    <property type="molecule type" value="Genomic_DNA"/>
</dbReference>
<dbReference type="InterPro" id="IPR045584">
    <property type="entry name" value="Pilin-like"/>
</dbReference>